<dbReference type="EC" id="2.7.13.3" evidence="2"/>
<evidence type="ECO:0000256" key="6">
    <source>
        <dbReference type="PROSITE-ProRule" id="PRU00169"/>
    </source>
</evidence>
<dbReference type="RefSeq" id="WP_170216415.1">
    <property type="nucleotide sequence ID" value="NZ_AP019700.1"/>
</dbReference>
<evidence type="ECO:0000256" key="3">
    <source>
        <dbReference type="ARBA" id="ARBA00022553"/>
    </source>
</evidence>
<dbReference type="InterPro" id="IPR013656">
    <property type="entry name" value="PAS_4"/>
</dbReference>
<dbReference type="PANTHER" id="PTHR43065">
    <property type="entry name" value="SENSOR HISTIDINE KINASE"/>
    <property type="match status" value="1"/>
</dbReference>
<evidence type="ECO:0000313" key="12">
    <source>
        <dbReference type="EMBL" id="ROP99965.1"/>
    </source>
</evidence>
<name>A0A3N1MFI3_9PROT</name>
<feature type="domain" description="Histidine kinase" evidence="8">
    <location>
        <begin position="725"/>
        <end position="950"/>
    </location>
</feature>
<dbReference type="CDD" id="cd00130">
    <property type="entry name" value="PAS"/>
    <property type="match status" value="2"/>
</dbReference>
<feature type="domain" description="Response regulatory" evidence="9">
    <location>
        <begin position="973"/>
        <end position="1088"/>
    </location>
</feature>
<feature type="coiled-coil region" evidence="7">
    <location>
        <begin position="562"/>
        <end position="592"/>
    </location>
</feature>
<accession>A0A3N1MFI3</accession>
<dbReference type="GO" id="GO:0000155">
    <property type="term" value="F:phosphorelay sensor kinase activity"/>
    <property type="evidence" value="ECO:0007669"/>
    <property type="project" value="InterPro"/>
</dbReference>
<dbReference type="SMART" id="SM00065">
    <property type="entry name" value="GAF"/>
    <property type="match status" value="1"/>
</dbReference>
<keyword evidence="5" id="KW-0418">Kinase</keyword>
<evidence type="ECO:0000256" key="5">
    <source>
        <dbReference type="ARBA" id="ARBA00022777"/>
    </source>
</evidence>
<comment type="catalytic activity">
    <reaction evidence="1">
        <text>ATP + protein L-histidine = ADP + protein N-phospho-L-histidine.</text>
        <dbReference type="EC" id="2.7.13.3"/>
    </reaction>
</comment>
<dbReference type="InterPro" id="IPR029016">
    <property type="entry name" value="GAF-like_dom_sf"/>
</dbReference>
<dbReference type="Pfam" id="PF00512">
    <property type="entry name" value="HisKA"/>
    <property type="match status" value="1"/>
</dbReference>
<evidence type="ECO:0000256" key="7">
    <source>
        <dbReference type="SAM" id="Coils"/>
    </source>
</evidence>
<dbReference type="Gene3D" id="1.10.287.130">
    <property type="match status" value="1"/>
</dbReference>
<dbReference type="PROSITE" id="PS50110">
    <property type="entry name" value="RESPONSE_REGULATORY"/>
    <property type="match status" value="1"/>
</dbReference>
<feature type="domain" description="PAS" evidence="10">
    <location>
        <begin position="586"/>
        <end position="641"/>
    </location>
</feature>
<dbReference type="FunFam" id="3.30.450.20:FF:000099">
    <property type="entry name" value="Sensory box sensor histidine kinase"/>
    <property type="match status" value="1"/>
</dbReference>
<reference evidence="12 13" key="1">
    <citation type="submission" date="2018-11" db="EMBL/GenBank/DDBJ databases">
        <title>Genomic Encyclopedia of Type Strains, Phase IV (KMG-IV): sequencing the most valuable type-strain genomes for metagenomic binning, comparative biology and taxonomic classification.</title>
        <authorList>
            <person name="Goeker M."/>
        </authorList>
    </citation>
    <scope>NUCLEOTIDE SEQUENCE [LARGE SCALE GENOMIC DNA]</scope>
    <source>
        <strain evidence="12 13">DSM 5900</strain>
    </source>
</reference>
<dbReference type="PANTHER" id="PTHR43065:SF42">
    <property type="entry name" value="TWO-COMPONENT SENSOR PPRA"/>
    <property type="match status" value="1"/>
</dbReference>
<dbReference type="PRINTS" id="PR00344">
    <property type="entry name" value="BCTRLSENSOR"/>
</dbReference>
<dbReference type="InterPro" id="IPR004358">
    <property type="entry name" value="Sig_transdc_His_kin-like_C"/>
</dbReference>
<evidence type="ECO:0000256" key="2">
    <source>
        <dbReference type="ARBA" id="ARBA00012438"/>
    </source>
</evidence>
<dbReference type="Gene3D" id="3.30.450.40">
    <property type="match status" value="1"/>
</dbReference>
<dbReference type="Pfam" id="PF00072">
    <property type="entry name" value="Response_reg"/>
    <property type="match status" value="1"/>
</dbReference>
<comment type="caution">
    <text evidence="12">The sequence shown here is derived from an EMBL/GenBank/DDBJ whole genome shotgun (WGS) entry which is preliminary data.</text>
</comment>
<dbReference type="InterPro" id="IPR035965">
    <property type="entry name" value="PAS-like_dom_sf"/>
</dbReference>
<evidence type="ECO:0000259" key="9">
    <source>
        <dbReference type="PROSITE" id="PS50110"/>
    </source>
</evidence>
<dbReference type="EMBL" id="RJKX01000013">
    <property type="protein sequence ID" value="ROP99965.1"/>
    <property type="molecule type" value="Genomic_DNA"/>
</dbReference>
<dbReference type="InterPro" id="IPR001610">
    <property type="entry name" value="PAC"/>
</dbReference>
<dbReference type="InterPro" id="IPR003661">
    <property type="entry name" value="HisK_dim/P_dom"/>
</dbReference>
<dbReference type="SUPFAM" id="SSF55874">
    <property type="entry name" value="ATPase domain of HSP90 chaperone/DNA topoisomerase II/histidine kinase"/>
    <property type="match status" value="1"/>
</dbReference>
<dbReference type="Proteomes" id="UP000278222">
    <property type="component" value="Unassembled WGS sequence"/>
</dbReference>
<evidence type="ECO:0000259" key="10">
    <source>
        <dbReference type="PROSITE" id="PS50112"/>
    </source>
</evidence>
<dbReference type="Gene3D" id="3.30.450.20">
    <property type="entry name" value="PAS domain"/>
    <property type="match status" value="4"/>
</dbReference>
<feature type="domain" description="PAS" evidence="10">
    <location>
        <begin position="449"/>
        <end position="503"/>
    </location>
</feature>
<dbReference type="InterPro" id="IPR005467">
    <property type="entry name" value="His_kinase_dom"/>
</dbReference>
<keyword evidence="4" id="KW-0808">Transferase</keyword>
<feature type="modified residue" description="4-aspartylphosphate" evidence="6">
    <location>
        <position position="1023"/>
    </location>
</feature>
<dbReference type="Gene3D" id="3.40.50.2300">
    <property type="match status" value="1"/>
</dbReference>
<dbReference type="InterPro" id="IPR011006">
    <property type="entry name" value="CheY-like_superfamily"/>
</dbReference>
<dbReference type="AlphaFoldDB" id="A0A3N1MFI3"/>
<dbReference type="InterPro" id="IPR036097">
    <property type="entry name" value="HisK_dim/P_sf"/>
</dbReference>
<organism evidence="12 13">
    <name type="scientific">Stella humosa</name>
    <dbReference type="NCBI Taxonomy" id="94"/>
    <lineage>
        <taxon>Bacteria</taxon>
        <taxon>Pseudomonadati</taxon>
        <taxon>Pseudomonadota</taxon>
        <taxon>Alphaproteobacteria</taxon>
        <taxon>Rhodospirillales</taxon>
        <taxon>Stellaceae</taxon>
        <taxon>Stella</taxon>
    </lineage>
</organism>
<evidence type="ECO:0000256" key="4">
    <source>
        <dbReference type="ARBA" id="ARBA00022679"/>
    </source>
</evidence>
<dbReference type="SMART" id="SM00086">
    <property type="entry name" value="PAC"/>
    <property type="match status" value="3"/>
</dbReference>
<dbReference type="SUPFAM" id="SSF47384">
    <property type="entry name" value="Homodimeric domain of signal transducing histidine kinase"/>
    <property type="match status" value="1"/>
</dbReference>
<dbReference type="InterPro" id="IPR003594">
    <property type="entry name" value="HATPase_dom"/>
</dbReference>
<protein>
    <recommendedName>
        <fullName evidence="2">histidine kinase</fullName>
        <ecNumber evidence="2">2.7.13.3</ecNumber>
    </recommendedName>
</protein>
<dbReference type="InterPro" id="IPR000700">
    <property type="entry name" value="PAS-assoc_C"/>
</dbReference>
<dbReference type="Pfam" id="PF02518">
    <property type="entry name" value="HATPase_c"/>
    <property type="match status" value="1"/>
</dbReference>
<dbReference type="PROSITE" id="PS50109">
    <property type="entry name" value="HIS_KIN"/>
    <property type="match status" value="1"/>
</dbReference>
<dbReference type="CDD" id="cd18161">
    <property type="entry name" value="REC_hyHK_blue-like"/>
    <property type="match status" value="1"/>
</dbReference>
<evidence type="ECO:0000256" key="1">
    <source>
        <dbReference type="ARBA" id="ARBA00000085"/>
    </source>
</evidence>
<dbReference type="InterPro" id="IPR003018">
    <property type="entry name" value="GAF"/>
</dbReference>
<dbReference type="SMART" id="SM00448">
    <property type="entry name" value="REC"/>
    <property type="match status" value="1"/>
</dbReference>
<sequence>MTDIETLVRSFDWSRTSLGRQDSWPQSLRTTVDMVLQSPIAMVLMWGPDHAMVYNEGYVAIAGKKHPEALGGTVPAIWPEIWDWNRQMLAAGFRGEARTARDHLLRLERDGVAEELWFDLFYTPVRDESGAVAGVLCTAIDTTERVRLNRRLATESMRLKELFRQAPSFMAVMRGPDQVFELANDAFLTLVGDRDLVGRPLAAVLPELSEQGFPQILDRVLHTGEAFVGREMRVLLRPQPGGPAQERFLDFIYQRIDPEAAAPGIFIEGFDVTDRVRAEQRQAVLYEMGERLRELDQIDEIALVAAEMLGRAVGGARAGFATIDATGEYAEIVRDWTDGRVASVAGRHRLEEFGQAFAALLRRGDSVSVADVAHHPATAAGAASFARLGIRALLNLPVMDGGRLAAILYVHDCEPRAWSADDLALLRDGAARALSAIERAQARAASRASEALFQSLAEAAPQHVWMADADGRLFWFNARVYGFTGAAPGELDGEGWARVVHPEHLPAALAAWTLAVATHQNYQVEFRLRDATGAYRWFLARAVPVFGDGGQVIRWIGTNTDIDDQKMAVDRLAELNATLEERVAEQTQARERIWRVSQDMLVVTDLDGVWLAVNPAWEATLGWREHELVGRTSRWLEHPDDVRATDAERLRLQGGGRTTSFENRFRHRDGSYRWLSWMAVPEDGRFYAVARDVTAERLRQAELEQTQDALRQSQKMEAVGQLTGGIAHDFNNLLQGITGSLDLVKKRIAQGRTGELDRYVSGAMTSASRAAALTHRLLAFSRRQPLDPKPVQVNALVSSMEDLLRRTMGERIAIELVLAGGLWLTLCDQNQLESALLNLAINARDAMPDGGRLTIETANAHLDSVYVARQRDIAAGQYVCLCVTDTGTGMAPEVVQRAFDPFFTTKPIGQGTGLGLSMIYGFTRQSEGYAKIYSEVGRGTTVKLYLPRHRGGAVEADAMPQLTVAHQAEDGETVLVVEDEAVVRGLIVDVLQDLGYRALEAADGDAALAILRQAPRIDLLVTDMGLPGLNGRQIADAARERRPGLKVLFMTGYAENAALANGFLDPGMAMITKPFAMETLATRIRDMIET</sequence>
<dbReference type="InterPro" id="IPR036890">
    <property type="entry name" value="HATPase_C_sf"/>
</dbReference>
<dbReference type="InterPro" id="IPR013655">
    <property type="entry name" value="PAS_fold_3"/>
</dbReference>
<dbReference type="Pfam" id="PF08447">
    <property type="entry name" value="PAS_3"/>
    <property type="match status" value="2"/>
</dbReference>
<feature type="domain" description="PAC" evidence="11">
    <location>
        <begin position="101"/>
        <end position="154"/>
    </location>
</feature>
<dbReference type="SMART" id="SM00388">
    <property type="entry name" value="HisKA"/>
    <property type="match status" value="1"/>
</dbReference>
<evidence type="ECO:0000259" key="11">
    <source>
        <dbReference type="PROSITE" id="PS50113"/>
    </source>
</evidence>
<dbReference type="InterPro" id="IPR001789">
    <property type="entry name" value="Sig_transdc_resp-reg_receiver"/>
</dbReference>
<proteinExistence type="predicted"/>
<keyword evidence="7" id="KW-0175">Coiled coil</keyword>
<dbReference type="SUPFAM" id="SSF52172">
    <property type="entry name" value="CheY-like"/>
    <property type="match status" value="1"/>
</dbReference>
<feature type="domain" description="PAC" evidence="11">
    <location>
        <begin position="522"/>
        <end position="574"/>
    </location>
</feature>
<dbReference type="Pfam" id="PF01590">
    <property type="entry name" value="GAF"/>
    <property type="match status" value="1"/>
</dbReference>
<dbReference type="PROSITE" id="PS50113">
    <property type="entry name" value="PAC"/>
    <property type="match status" value="2"/>
</dbReference>
<dbReference type="SUPFAM" id="SSF55785">
    <property type="entry name" value="PYP-like sensor domain (PAS domain)"/>
    <property type="match status" value="4"/>
</dbReference>
<dbReference type="SUPFAM" id="SSF55781">
    <property type="entry name" value="GAF domain-like"/>
    <property type="match status" value="1"/>
</dbReference>
<dbReference type="SMART" id="SM00387">
    <property type="entry name" value="HATPase_c"/>
    <property type="match status" value="1"/>
</dbReference>
<dbReference type="SMART" id="SM00091">
    <property type="entry name" value="PAS"/>
    <property type="match status" value="3"/>
</dbReference>
<dbReference type="InterPro" id="IPR000014">
    <property type="entry name" value="PAS"/>
</dbReference>
<keyword evidence="13" id="KW-1185">Reference proteome</keyword>
<evidence type="ECO:0000313" key="13">
    <source>
        <dbReference type="Proteomes" id="UP000278222"/>
    </source>
</evidence>
<dbReference type="NCBIfam" id="TIGR00229">
    <property type="entry name" value="sensory_box"/>
    <property type="match status" value="3"/>
</dbReference>
<keyword evidence="3 6" id="KW-0597">Phosphoprotein</keyword>
<evidence type="ECO:0000259" key="8">
    <source>
        <dbReference type="PROSITE" id="PS50109"/>
    </source>
</evidence>
<dbReference type="CDD" id="cd16919">
    <property type="entry name" value="HATPase_CckA-like"/>
    <property type="match status" value="1"/>
</dbReference>
<dbReference type="PROSITE" id="PS50112">
    <property type="entry name" value="PAS"/>
    <property type="match status" value="2"/>
</dbReference>
<gene>
    <name evidence="12" type="ORF">EDC65_1760</name>
</gene>
<dbReference type="Pfam" id="PF08448">
    <property type="entry name" value="PAS_4"/>
    <property type="match status" value="2"/>
</dbReference>
<dbReference type="Gene3D" id="3.30.565.10">
    <property type="entry name" value="Histidine kinase-like ATPase, C-terminal domain"/>
    <property type="match status" value="1"/>
</dbReference>